<keyword evidence="1" id="KW-1133">Transmembrane helix</keyword>
<keyword evidence="3" id="KW-1185">Reference proteome</keyword>
<dbReference type="RefSeq" id="WP_389358750.1">
    <property type="nucleotide sequence ID" value="NZ_JBIACK010000001.1"/>
</dbReference>
<dbReference type="EMBL" id="JBIACK010000001">
    <property type="protein sequence ID" value="MFE8700040.1"/>
    <property type="molecule type" value="Genomic_DNA"/>
</dbReference>
<accession>A0ABW6K9U0</accession>
<proteinExistence type="predicted"/>
<dbReference type="Proteomes" id="UP001601059">
    <property type="component" value="Unassembled WGS sequence"/>
</dbReference>
<feature type="transmembrane region" description="Helical" evidence="1">
    <location>
        <begin position="51"/>
        <end position="76"/>
    </location>
</feature>
<protein>
    <recommendedName>
        <fullName evidence="4">DUF3955 domain-containing protein</fullName>
    </recommendedName>
</protein>
<gene>
    <name evidence="2" type="ORF">ACFYKX_05310</name>
</gene>
<evidence type="ECO:0000256" key="1">
    <source>
        <dbReference type="SAM" id="Phobius"/>
    </source>
</evidence>
<sequence>MDSKRLKKSVKLSIGATVMMIAIGYGFFKLLESSGDVGVSFGYKGLFGASYVVEGLAWLVFSLVFFTLVFYLIFYIRENYRQRQD</sequence>
<keyword evidence="1" id="KW-0472">Membrane</keyword>
<comment type="caution">
    <text evidence="2">The sequence shown here is derived from an EMBL/GenBank/DDBJ whole genome shotgun (WGS) entry which is preliminary data.</text>
</comment>
<evidence type="ECO:0000313" key="2">
    <source>
        <dbReference type="EMBL" id="MFE8700040.1"/>
    </source>
</evidence>
<organism evidence="2 3">
    <name type="scientific">Cytobacillus spartinae</name>
    <dbReference type="NCBI Taxonomy" id="3299023"/>
    <lineage>
        <taxon>Bacteria</taxon>
        <taxon>Bacillati</taxon>
        <taxon>Bacillota</taxon>
        <taxon>Bacilli</taxon>
        <taxon>Bacillales</taxon>
        <taxon>Bacillaceae</taxon>
        <taxon>Cytobacillus</taxon>
    </lineage>
</organism>
<feature type="transmembrane region" description="Helical" evidence="1">
    <location>
        <begin position="12"/>
        <end position="31"/>
    </location>
</feature>
<reference evidence="2 3" key="1">
    <citation type="submission" date="2024-08" db="EMBL/GenBank/DDBJ databases">
        <title>Two novel Cytobacillus novel species.</title>
        <authorList>
            <person name="Liu G."/>
        </authorList>
    </citation>
    <scope>NUCLEOTIDE SEQUENCE [LARGE SCALE GENOMIC DNA]</scope>
    <source>
        <strain evidence="2 3">FJAT-54145</strain>
    </source>
</reference>
<name>A0ABW6K9U0_9BACI</name>
<evidence type="ECO:0000313" key="3">
    <source>
        <dbReference type="Proteomes" id="UP001601059"/>
    </source>
</evidence>
<evidence type="ECO:0008006" key="4">
    <source>
        <dbReference type="Google" id="ProtNLM"/>
    </source>
</evidence>
<keyword evidence="1" id="KW-0812">Transmembrane</keyword>